<organism evidence="1">
    <name type="scientific">uncultured Segetibacter sp</name>
    <dbReference type="NCBI Taxonomy" id="481133"/>
    <lineage>
        <taxon>Bacteria</taxon>
        <taxon>Pseudomonadati</taxon>
        <taxon>Bacteroidota</taxon>
        <taxon>Chitinophagia</taxon>
        <taxon>Chitinophagales</taxon>
        <taxon>Chitinophagaceae</taxon>
        <taxon>Segetibacter</taxon>
        <taxon>environmental samples</taxon>
    </lineage>
</organism>
<evidence type="ECO:0000313" key="1">
    <source>
        <dbReference type="EMBL" id="CAA9485296.1"/>
    </source>
</evidence>
<accession>A0A6J4S8D3</accession>
<dbReference type="AlphaFoldDB" id="A0A6J4S8D3"/>
<protein>
    <submittedName>
        <fullName evidence="1">Uncharacterized protein</fullName>
    </submittedName>
</protein>
<gene>
    <name evidence="1" type="ORF">AVDCRST_MAG96-1230</name>
</gene>
<name>A0A6J4S8D3_9BACT</name>
<dbReference type="EMBL" id="CADCVN010000460">
    <property type="protein sequence ID" value="CAA9485296.1"/>
    <property type="molecule type" value="Genomic_DNA"/>
</dbReference>
<reference evidence="1" key="1">
    <citation type="submission" date="2020-02" db="EMBL/GenBank/DDBJ databases">
        <authorList>
            <person name="Meier V. D."/>
        </authorList>
    </citation>
    <scope>NUCLEOTIDE SEQUENCE</scope>
    <source>
        <strain evidence="1">AVDCRST_MAG96</strain>
    </source>
</reference>
<proteinExistence type="predicted"/>
<sequence length="55" mass="6515">MFFSYPLWPKLFRNNVYLEILHILEGSFLFTARFTIFVAPIKYHSVVNVTLCLFG</sequence>